<feature type="compositionally biased region" description="Pro residues" evidence="1">
    <location>
        <begin position="72"/>
        <end position="91"/>
    </location>
</feature>
<feature type="signal peptide" evidence="2">
    <location>
        <begin position="1"/>
        <end position="19"/>
    </location>
</feature>
<reference evidence="3" key="1">
    <citation type="journal article" date="2023" name="Mol. Phylogenet. Evol.">
        <title>Genome-scale phylogeny and comparative genomics of the fungal order Sordariales.</title>
        <authorList>
            <person name="Hensen N."/>
            <person name="Bonometti L."/>
            <person name="Westerberg I."/>
            <person name="Brannstrom I.O."/>
            <person name="Guillou S."/>
            <person name="Cros-Aarteil S."/>
            <person name="Calhoun S."/>
            <person name="Haridas S."/>
            <person name="Kuo A."/>
            <person name="Mondo S."/>
            <person name="Pangilinan J."/>
            <person name="Riley R."/>
            <person name="LaButti K."/>
            <person name="Andreopoulos B."/>
            <person name="Lipzen A."/>
            <person name="Chen C."/>
            <person name="Yan M."/>
            <person name="Daum C."/>
            <person name="Ng V."/>
            <person name="Clum A."/>
            <person name="Steindorff A."/>
            <person name="Ohm R.A."/>
            <person name="Martin F."/>
            <person name="Silar P."/>
            <person name="Natvig D.O."/>
            <person name="Lalanne C."/>
            <person name="Gautier V."/>
            <person name="Ament-Velasquez S.L."/>
            <person name="Kruys A."/>
            <person name="Hutchinson M.I."/>
            <person name="Powell A.J."/>
            <person name="Barry K."/>
            <person name="Miller A.N."/>
            <person name="Grigoriev I.V."/>
            <person name="Debuchy R."/>
            <person name="Gladieux P."/>
            <person name="Hiltunen Thoren M."/>
            <person name="Johannesson H."/>
        </authorList>
    </citation>
    <scope>NUCLEOTIDE SEQUENCE</scope>
    <source>
        <strain evidence="3">CBS 168.71</strain>
    </source>
</reference>
<dbReference type="Proteomes" id="UP001278766">
    <property type="component" value="Unassembled WGS sequence"/>
</dbReference>
<name>A0AAE0LR57_9PEZI</name>
<dbReference type="RefSeq" id="XP_062658325.1">
    <property type="nucleotide sequence ID" value="XM_062808137.1"/>
</dbReference>
<dbReference type="EMBL" id="JAUEPN010000005">
    <property type="protein sequence ID" value="KAK3294811.1"/>
    <property type="molecule type" value="Genomic_DNA"/>
</dbReference>
<comment type="caution">
    <text evidence="3">The sequence shown here is derived from an EMBL/GenBank/DDBJ whole genome shotgun (WGS) entry which is preliminary data.</text>
</comment>
<feature type="region of interest" description="Disordered" evidence="1">
    <location>
        <begin position="42"/>
        <end position="91"/>
    </location>
</feature>
<proteinExistence type="predicted"/>
<dbReference type="AlphaFoldDB" id="A0AAE0LR57"/>
<evidence type="ECO:0000313" key="3">
    <source>
        <dbReference type="EMBL" id="KAK3294811.1"/>
    </source>
</evidence>
<sequence>MQLVTNALLLLAASVTATAFTNQHDHQQPHLYRHLGRANTTSVNPNLGVSDQDKPAHADYAGCDSVNAVNNPSPPPPPPPHPPLAVAPGPGPGVRVLPTGTGTGVVPTGVVPTGGVKPTPFVFVSGAVGGYAAAAAAAAAAGCLGGVGVVVAVLL</sequence>
<organism evidence="3 4">
    <name type="scientific">Chaetomium fimeti</name>
    <dbReference type="NCBI Taxonomy" id="1854472"/>
    <lineage>
        <taxon>Eukaryota</taxon>
        <taxon>Fungi</taxon>
        <taxon>Dikarya</taxon>
        <taxon>Ascomycota</taxon>
        <taxon>Pezizomycotina</taxon>
        <taxon>Sordariomycetes</taxon>
        <taxon>Sordariomycetidae</taxon>
        <taxon>Sordariales</taxon>
        <taxon>Chaetomiaceae</taxon>
        <taxon>Chaetomium</taxon>
    </lineage>
</organism>
<protein>
    <submittedName>
        <fullName evidence="3">Uncharacterized protein</fullName>
    </submittedName>
</protein>
<accession>A0AAE0LR57</accession>
<reference evidence="3" key="2">
    <citation type="submission" date="2023-06" db="EMBL/GenBank/DDBJ databases">
        <authorList>
            <consortium name="Lawrence Berkeley National Laboratory"/>
            <person name="Haridas S."/>
            <person name="Hensen N."/>
            <person name="Bonometti L."/>
            <person name="Westerberg I."/>
            <person name="Brannstrom I.O."/>
            <person name="Guillou S."/>
            <person name="Cros-Aarteil S."/>
            <person name="Calhoun S."/>
            <person name="Kuo A."/>
            <person name="Mondo S."/>
            <person name="Pangilinan J."/>
            <person name="Riley R."/>
            <person name="Labutti K."/>
            <person name="Andreopoulos B."/>
            <person name="Lipzen A."/>
            <person name="Chen C."/>
            <person name="Yanf M."/>
            <person name="Daum C."/>
            <person name="Ng V."/>
            <person name="Clum A."/>
            <person name="Steindorff A."/>
            <person name="Ohm R."/>
            <person name="Martin F."/>
            <person name="Silar P."/>
            <person name="Natvig D."/>
            <person name="Lalanne C."/>
            <person name="Gautier V."/>
            <person name="Ament-Velasquez S.L."/>
            <person name="Kruys A."/>
            <person name="Hutchinson M.I."/>
            <person name="Powell A.J."/>
            <person name="Barry K."/>
            <person name="Miller A.N."/>
            <person name="Grigoriev I.V."/>
            <person name="Debuchy R."/>
            <person name="Gladieux P."/>
            <person name="Thoren M.H."/>
            <person name="Johannesson H."/>
        </authorList>
    </citation>
    <scope>NUCLEOTIDE SEQUENCE</scope>
    <source>
        <strain evidence="3">CBS 168.71</strain>
    </source>
</reference>
<keyword evidence="4" id="KW-1185">Reference proteome</keyword>
<evidence type="ECO:0000256" key="2">
    <source>
        <dbReference type="SAM" id="SignalP"/>
    </source>
</evidence>
<evidence type="ECO:0000256" key="1">
    <source>
        <dbReference type="SAM" id="MobiDB-lite"/>
    </source>
</evidence>
<evidence type="ECO:0000313" key="4">
    <source>
        <dbReference type="Proteomes" id="UP001278766"/>
    </source>
</evidence>
<dbReference type="GeneID" id="87845085"/>
<keyword evidence="2" id="KW-0732">Signal</keyword>
<gene>
    <name evidence="3" type="ORF">B0H64DRAFT_476205</name>
</gene>
<feature type="chain" id="PRO_5041999709" evidence="2">
    <location>
        <begin position="20"/>
        <end position="155"/>
    </location>
</feature>